<protein>
    <submittedName>
        <fullName evidence="17">Capsular exopolysaccharide synthesis family protein</fullName>
    </submittedName>
</protein>
<keyword evidence="6 14" id="KW-0812">Transmembrane</keyword>
<evidence type="ECO:0000313" key="18">
    <source>
        <dbReference type="Proteomes" id="UP000253517"/>
    </source>
</evidence>
<dbReference type="PANTHER" id="PTHR32309:SF31">
    <property type="entry name" value="CAPSULAR EXOPOLYSACCHARIDE FAMILY"/>
    <property type="match status" value="1"/>
</dbReference>
<dbReference type="Proteomes" id="UP000253517">
    <property type="component" value="Unassembled WGS sequence"/>
</dbReference>
<evidence type="ECO:0000256" key="5">
    <source>
        <dbReference type="ARBA" id="ARBA00022679"/>
    </source>
</evidence>
<dbReference type="InterPro" id="IPR027417">
    <property type="entry name" value="P-loop_NTPase"/>
</dbReference>
<dbReference type="GO" id="GO:0004713">
    <property type="term" value="F:protein tyrosine kinase activity"/>
    <property type="evidence" value="ECO:0007669"/>
    <property type="project" value="UniProtKB-KW"/>
</dbReference>
<accession>A0A369A815</accession>
<dbReference type="CDD" id="cd05387">
    <property type="entry name" value="BY-kinase"/>
    <property type="match status" value="1"/>
</dbReference>
<dbReference type="GO" id="GO:0005886">
    <property type="term" value="C:plasma membrane"/>
    <property type="evidence" value="ECO:0007669"/>
    <property type="project" value="UniProtKB-SubCell"/>
</dbReference>
<dbReference type="PANTHER" id="PTHR32309">
    <property type="entry name" value="TYROSINE-PROTEIN KINASE"/>
    <property type="match status" value="1"/>
</dbReference>
<name>A0A369A815_9FLAO</name>
<keyword evidence="4" id="KW-0997">Cell inner membrane</keyword>
<evidence type="ECO:0000256" key="9">
    <source>
        <dbReference type="ARBA" id="ARBA00022840"/>
    </source>
</evidence>
<gene>
    <name evidence="17" type="ORF">DES35_101570</name>
</gene>
<keyword evidence="5" id="KW-0808">Transferase</keyword>
<comment type="catalytic activity">
    <reaction evidence="13">
        <text>L-tyrosyl-[protein] + ATP = O-phospho-L-tyrosyl-[protein] + ADP + H(+)</text>
        <dbReference type="Rhea" id="RHEA:10596"/>
        <dbReference type="Rhea" id="RHEA-COMP:10136"/>
        <dbReference type="Rhea" id="RHEA-COMP:20101"/>
        <dbReference type="ChEBI" id="CHEBI:15378"/>
        <dbReference type="ChEBI" id="CHEBI:30616"/>
        <dbReference type="ChEBI" id="CHEBI:46858"/>
        <dbReference type="ChEBI" id="CHEBI:61978"/>
        <dbReference type="ChEBI" id="CHEBI:456216"/>
    </reaction>
</comment>
<dbReference type="GO" id="GO:0005524">
    <property type="term" value="F:ATP binding"/>
    <property type="evidence" value="ECO:0007669"/>
    <property type="project" value="UniProtKB-KW"/>
</dbReference>
<evidence type="ECO:0000256" key="2">
    <source>
        <dbReference type="ARBA" id="ARBA00008883"/>
    </source>
</evidence>
<reference evidence="17 18" key="1">
    <citation type="submission" date="2018-07" db="EMBL/GenBank/DDBJ databases">
        <title>Genomic Encyclopedia of Type Strains, Phase IV (KMG-IV): sequencing the most valuable type-strain genomes for metagenomic binning, comparative biology and taxonomic classification.</title>
        <authorList>
            <person name="Goeker M."/>
        </authorList>
    </citation>
    <scope>NUCLEOTIDE SEQUENCE [LARGE SCALE GENOMIC DNA]</scope>
    <source>
        <strain evidence="17 18">DSM 21410</strain>
    </source>
</reference>
<evidence type="ECO:0000256" key="13">
    <source>
        <dbReference type="ARBA" id="ARBA00053015"/>
    </source>
</evidence>
<evidence type="ECO:0000256" key="12">
    <source>
        <dbReference type="ARBA" id="ARBA00023137"/>
    </source>
</evidence>
<evidence type="ECO:0000256" key="11">
    <source>
        <dbReference type="ARBA" id="ARBA00023136"/>
    </source>
</evidence>
<evidence type="ECO:0000256" key="7">
    <source>
        <dbReference type="ARBA" id="ARBA00022741"/>
    </source>
</evidence>
<dbReference type="Gene3D" id="3.40.50.300">
    <property type="entry name" value="P-loop containing nucleotide triphosphate hydrolases"/>
    <property type="match status" value="1"/>
</dbReference>
<keyword evidence="18" id="KW-1185">Reference proteome</keyword>
<dbReference type="InterPro" id="IPR025669">
    <property type="entry name" value="AAA_dom"/>
</dbReference>
<evidence type="ECO:0000256" key="3">
    <source>
        <dbReference type="ARBA" id="ARBA00022475"/>
    </source>
</evidence>
<feature type="transmembrane region" description="Helical" evidence="14">
    <location>
        <begin position="522"/>
        <end position="543"/>
    </location>
</feature>
<evidence type="ECO:0000256" key="1">
    <source>
        <dbReference type="ARBA" id="ARBA00004429"/>
    </source>
</evidence>
<evidence type="ECO:0000259" key="16">
    <source>
        <dbReference type="Pfam" id="PF13614"/>
    </source>
</evidence>
<comment type="subcellular location">
    <subcellularLocation>
        <location evidence="1">Cell inner membrane</location>
        <topology evidence="1">Multi-pass membrane protein</topology>
    </subcellularLocation>
</comment>
<keyword evidence="10 14" id="KW-1133">Transmembrane helix</keyword>
<feature type="transmembrane region" description="Helical" evidence="14">
    <location>
        <begin position="36"/>
        <end position="56"/>
    </location>
</feature>
<feature type="domain" description="Polysaccharide chain length determinant N-terminal" evidence="15">
    <location>
        <begin position="23"/>
        <end position="114"/>
    </location>
</feature>
<dbReference type="SUPFAM" id="SSF52540">
    <property type="entry name" value="P-loop containing nucleoside triphosphate hydrolases"/>
    <property type="match status" value="1"/>
</dbReference>
<comment type="similarity">
    <text evidence="2">Belongs to the etk/wzc family.</text>
</comment>
<evidence type="ECO:0000256" key="10">
    <source>
        <dbReference type="ARBA" id="ARBA00022989"/>
    </source>
</evidence>
<evidence type="ECO:0000256" key="4">
    <source>
        <dbReference type="ARBA" id="ARBA00022519"/>
    </source>
</evidence>
<keyword evidence="9" id="KW-0067">ATP-binding</keyword>
<dbReference type="InterPro" id="IPR005702">
    <property type="entry name" value="Wzc-like_C"/>
</dbReference>
<evidence type="ECO:0000256" key="14">
    <source>
        <dbReference type="SAM" id="Phobius"/>
    </source>
</evidence>
<keyword evidence="3" id="KW-1003">Cell membrane</keyword>
<evidence type="ECO:0000256" key="8">
    <source>
        <dbReference type="ARBA" id="ARBA00022777"/>
    </source>
</evidence>
<keyword evidence="11 14" id="KW-0472">Membrane</keyword>
<dbReference type="Pfam" id="PF13614">
    <property type="entry name" value="AAA_31"/>
    <property type="match status" value="1"/>
</dbReference>
<evidence type="ECO:0000313" key="17">
    <source>
        <dbReference type="EMBL" id="RCX05285.1"/>
    </source>
</evidence>
<dbReference type="RefSeq" id="WP_037355834.1">
    <property type="nucleotide sequence ID" value="NZ_BHZF01000001.1"/>
</dbReference>
<sequence length="803" mass="92314">MYQIKDFEVSKEQDIPDEEEISSISISEVIKKLLRFWKIFVISAFIGGVIGLFFYLNTTPKYETKAMLLLNVEDDGSSAFKSLQELVRSYNPRLMYENEVVIMKSNKLSLRTIKSYDYHVAYFVPEFIRRRELFGNSPIQVELDINHPQLINTNFIIHEVNLRNKTFKLKIKNPSNLIIDYSTDKINEIKSDDDVIKHFNTRENLFRFDEWIVSPLFKFKVLFKGEEFPFSELYFTFNNPYELAEQLQKSLTFTPTAKESSGLDILIKSNTPEKTIFLLKRHVEEYEAMGKEIKNENIIKTLDFIRQQLNLLQDSLSYIESRIERVKSSQMLLDSKSQGAQLLSKLFELDKKDFELQMADKFLKYLIATSDVSDYGISTVPQASGINDPIILSLTNQLNQLKLQRRKLTDLSDNNPIVKQLNDQIKSTLSLIKSHAENLLKVNSEAISQNKRKIEEIETKLSQIPGLEIGLISIERTYKVIENIYNFFLYKKSEMEISLNFNKSGILFIDYENREPQKKSPIFIVNVVGGSMGTLFLAVAIFIGRIFTKTTIDEVTNYNIFTYVNFIAQIPHNHYHIPNVVYHQPQSIISESFRIIRSKLKFFKPADQDSTLVVITSFVPGEGKSFCSLNLATLLAMGGKKTLLIGADMRKPKLYDELKLTNDVGLSTLLSGGIEYPSAIRQTFIDNLYLLSAGPVPPNPSELIITEKFNELMTFAKGNFDYIVIDTPPMMAVNDAYEIMNYSDVNLIIARKNVTQQSFLQNLERKIKQNQLRNTTVVLNDFDTTITAYGLGTQLKGYGYIKE</sequence>
<keyword evidence="7" id="KW-0547">Nucleotide-binding</keyword>
<comment type="caution">
    <text evidence="17">The sequence shown here is derived from an EMBL/GenBank/DDBJ whole genome shotgun (WGS) entry which is preliminary data.</text>
</comment>
<evidence type="ECO:0000259" key="15">
    <source>
        <dbReference type="Pfam" id="PF02706"/>
    </source>
</evidence>
<dbReference type="InterPro" id="IPR003856">
    <property type="entry name" value="LPS_length_determ_N"/>
</dbReference>
<evidence type="ECO:0000256" key="6">
    <source>
        <dbReference type="ARBA" id="ARBA00022692"/>
    </source>
</evidence>
<dbReference type="NCBIfam" id="TIGR01007">
    <property type="entry name" value="eps_fam"/>
    <property type="match status" value="1"/>
</dbReference>
<keyword evidence="12" id="KW-0829">Tyrosine-protein kinase</keyword>
<dbReference type="EMBL" id="QPJS01000001">
    <property type="protein sequence ID" value="RCX05285.1"/>
    <property type="molecule type" value="Genomic_DNA"/>
</dbReference>
<keyword evidence="8" id="KW-0418">Kinase</keyword>
<dbReference type="AlphaFoldDB" id="A0A369A815"/>
<organism evidence="17 18">
    <name type="scientific">Schleiferia thermophila</name>
    <dbReference type="NCBI Taxonomy" id="884107"/>
    <lineage>
        <taxon>Bacteria</taxon>
        <taxon>Pseudomonadati</taxon>
        <taxon>Bacteroidota</taxon>
        <taxon>Flavobacteriia</taxon>
        <taxon>Flavobacteriales</taxon>
        <taxon>Schleiferiaceae</taxon>
        <taxon>Schleiferia</taxon>
    </lineage>
</organism>
<dbReference type="Pfam" id="PF02706">
    <property type="entry name" value="Wzz"/>
    <property type="match status" value="1"/>
</dbReference>
<proteinExistence type="inferred from homology"/>
<feature type="domain" description="AAA" evidence="16">
    <location>
        <begin position="615"/>
        <end position="771"/>
    </location>
</feature>
<dbReference type="InterPro" id="IPR050445">
    <property type="entry name" value="Bact_polysacc_biosynth/exp"/>
</dbReference>